<reference evidence="1 2" key="1">
    <citation type="submission" date="2014-01" db="EMBL/GenBank/DDBJ databases">
        <title>Full genme sequencing of cellulolytic bacterium Gynuella sunshinyii YC6258T gen. nov., sp. nov.</title>
        <authorList>
            <person name="Khan H."/>
            <person name="Chung E.J."/>
            <person name="Chung Y.R."/>
        </authorList>
    </citation>
    <scope>NUCLEOTIDE SEQUENCE [LARGE SCALE GENOMIC DNA]</scope>
    <source>
        <strain evidence="1 2">YC6258</strain>
    </source>
</reference>
<dbReference type="HOGENOM" id="CLU_3184297_0_0_6"/>
<protein>
    <submittedName>
        <fullName evidence="1">Uncharacterized protein</fullName>
    </submittedName>
</protein>
<gene>
    <name evidence="1" type="ORF">YC6258_04217</name>
</gene>
<accession>A0A0C5VNL5</accession>
<dbReference type="KEGG" id="gsn:YC6258_04217"/>
<evidence type="ECO:0000313" key="1">
    <source>
        <dbReference type="EMBL" id="AJQ96252.1"/>
    </source>
</evidence>
<evidence type="ECO:0000313" key="2">
    <source>
        <dbReference type="Proteomes" id="UP000032266"/>
    </source>
</evidence>
<dbReference type="Proteomes" id="UP000032266">
    <property type="component" value="Chromosome"/>
</dbReference>
<sequence length="46" mass="5557">MNKPYKKQLRDYTRSSVRLIKSHKMATDEFQRKVSLMQQSAKKQRS</sequence>
<name>A0A0C5VNL5_9GAMM</name>
<proteinExistence type="predicted"/>
<dbReference type="EMBL" id="CP007142">
    <property type="protein sequence ID" value="AJQ96252.1"/>
    <property type="molecule type" value="Genomic_DNA"/>
</dbReference>
<keyword evidence="2" id="KW-1185">Reference proteome</keyword>
<organism evidence="1 2">
    <name type="scientific">Gynuella sunshinyii YC6258</name>
    <dbReference type="NCBI Taxonomy" id="1445510"/>
    <lineage>
        <taxon>Bacteria</taxon>
        <taxon>Pseudomonadati</taxon>
        <taxon>Pseudomonadota</taxon>
        <taxon>Gammaproteobacteria</taxon>
        <taxon>Oceanospirillales</taxon>
        <taxon>Saccharospirillaceae</taxon>
        <taxon>Gynuella</taxon>
    </lineage>
</organism>
<dbReference type="AlphaFoldDB" id="A0A0C5VNL5"/>